<accession>A0A2K0U2U5</accession>
<sequence length="88" mass="9796">MPLPGKIDSFFTSTADSSLSGWKIDDEKADALVKRLQKVGSNMNMSQVASDDAEVMSDEEEEDEQMSDSDDIRSDDEEDEDAQVMVTR</sequence>
<feature type="compositionally biased region" description="Acidic residues" evidence="1">
    <location>
        <begin position="51"/>
        <end position="82"/>
    </location>
</feature>
<comment type="caution">
    <text evidence="2">The sequence shown here is derived from an EMBL/GenBank/DDBJ whole genome shotgun (WGS) entry which is preliminary data.</text>
</comment>
<gene>
    <name evidence="2" type="ORF">THARTR1_07299</name>
</gene>
<dbReference type="EMBL" id="MTYI01000111">
    <property type="protein sequence ID" value="PNP52090.1"/>
    <property type="molecule type" value="Genomic_DNA"/>
</dbReference>
<dbReference type="OrthoDB" id="4770878at2759"/>
<proteinExistence type="predicted"/>
<reference evidence="2 3" key="1">
    <citation type="submission" date="2017-02" db="EMBL/GenBank/DDBJ databases">
        <title>Genomes of Trichoderma spp. with biocontrol activity.</title>
        <authorList>
            <person name="Gardiner D."/>
            <person name="Kazan K."/>
            <person name="Vos C."/>
            <person name="Harvey P."/>
        </authorList>
    </citation>
    <scope>NUCLEOTIDE SEQUENCE [LARGE SCALE GENOMIC DNA]</scope>
    <source>
        <strain evidence="2 3">Tr1</strain>
    </source>
</reference>
<organism evidence="2 3">
    <name type="scientific">Trichoderma harzianum</name>
    <name type="common">Hypocrea lixii</name>
    <dbReference type="NCBI Taxonomy" id="5544"/>
    <lineage>
        <taxon>Eukaryota</taxon>
        <taxon>Fungi</taxon>
        <taxon>Dikarya</taxon>
        <taxon>Ascomycota</taxon>
        <taxon>Pezizomycotina</taxon>
        <taxon>Sordariomycetes</taxon>
        <taxon>Hypocreomycetidae</taxon>
        <taxon>Hypocreales</taxon>
        <taxon>Hypocreaceae</taxon>
        <taxon>Trichoderma</taxon>
    </lineage>
</organism>
<evidence type="ECO:0000256" key="1">
    <source>
        <dbReference type="SAM" id="MobiDB-lite"/>
    </source>
</evidence>
<dbReference type="AlphaFoldDB" id="A0A2K0U2U5"/>
<name>A0A2K0U2U5_TRIHA</name>
<feature type="region of interest" description="Disordered" evidence="1">
    <location>
        <begin position="42"/>
        <end position="88"/>
    </location>
</feature>
<protein>
    <submittedName>
        <fullName evidence="2">Uncharacterized protein</fullName>
    </submittedName>
</protein>
<dbReference type="Proteomes" id="UP000236290">
    <property type="component" value="Unassembled WGS sequence"/>
</dbReference>
<evidence type="ECO:0000313" key="2">
    <source>
        <dbReference type="EMBL" id="PNP52090.1"/>
    </source>
</evidence>
<evidence type="ECO:0000313" key="3">
    <source>
        <dbReference type="Proteomes" id="UP000236290"/>
    </source>
</evidence>